<dbReference type="Proteomes" id="UP000199531">
    <property type="component" value="Unassembled WGS sequence"/>
</dbReference>
<dbReference type="InterPro" id="IPR011385">
    <property type="entry name" value="Site-sp_rcmbase"/>
</dbReference>
<feature type="transmembrane region" description="Helical" evidence="1">
    <location>
        <begin position="635"/>
        <end position="657"/>
    </location>
</feature>
<feature type="transmembrane region" description="Helical" evidence="1">
    <location>
        <begin position="470"/>
        <end position="491"/>
    </location>
</feature>
<proteinExistence type="predicted"/>
<keyword evidence="1" id="KW-0812">Transmembrane</keyword>
<accession>A0A1H8KX36</accession>
<evidence type="ECO:0000313" key="2">
    <source>
        <dbReference type="EMBL" id="SEN96968.1"/>
    </source>
</evidence>
<protein>
    <submittedName>
        <fullName evidence="2">Site-specific recombinase</fullName>
    </submittedName>
</protein>
<keyword evidence="1" id="KW-1133">Transmembrane helix</keyword>
<organism evidence="2 3">
    <name type="scientific">Brachymonas denitrificans DSM 15123</name>
    <dbReference type="NCBI Taxonomy" id="1121117"/>
    <lineage>
        <taxon>Bacteria</taxon>
        <taxon>Pseudomonadati</taxon>
        <taxon>Pseudomonadota</taxon>
        <taxon>Betaproteobacteria</taxon>
        <taxon>Burkholderiales</taxon>
        <taxon>Comamonadaceae</taxon>
        <taxon>Brachymonas</taxon>
    </lineage>
</organism>
<dbReference type="RefSeq" id="WP_091818394.1">
    <property type="nucleotide sequence ID" value="NZ_FOCW01000014.1"/>
</dbReference>
<dbReference type="Pfam" id="PF10136">
    <property type="entry name" value="SpecificRecomb"/>
    <property type="match status" value="1"/>
</dbReference>
<dbReference type="STRING" id="1121117.SAMN02745977_02482"/>
<evidence type="ECO:0000313" key="3">
    <source>
        <dbReference type="Proteomes" id="UP000199531"/>
    </source>
</evidence>
<feature type="transmembrane region" description="Helical" evidence="1">
    <location>
        <begin position="374"/>
        <end position="394"/>
    </location>
</feature>
<name>A0A1H8KX36_9BURK</name>
<reference evidence="2 3" key="1">
    <citation type="submission" date="2016-10" db="EMBL/GenBank/DDBJ databases">
        <authorList>
            <person name="de Groot N.N."/>
        </authorList>
    </citation>
    <scope>NUCLEOTIDE SEQUENCE [LARGE SCALE GENOMIC DNA]</scope>
    <source>
        <strain evidence="2 3">DSM 15123</strain>
    </source>
</reference>
<feature type="transmembrane region" description="Helical" evidence="1">
    <location>
        <begin position="401"/>
        <end position="426"/>
    </location>
</feature>
<dbReference type="OrthoDB" id="5688397at2"/>
<dbReference type="EMBL" id="FOCW01000014">
    <property type="protein sequence ID" value="SEN96968.1"/>
    <property type="molecule type" value="Genomic_DNA"/>
</dbReference>
<feature type="transmembrane region" description="Helical" evidence="1">
    <location>
        <begin position="581"/>
        <end position="603"/>
    </location>
</feature>
<sequence>MAARTLDIETLLGRIDPDADQVERHLWLHDVLEWIRGDAQDAQASVGRVRQMLAAIGRMPELPLRWRAWWQQFITHVDATPLLADYGFAPRTAFASELGHRLLRKWLPPTPETTDLSQLFHLLFPQAFDAKWIRALDPATLQHAERLLFAPATQGAPAQDGQPGLWEDSVAEPAVAPPHIVLATTASAWGQPVATYWQNELIEAIAYSVSQISATGFASEIRMRMAEDAETQRAFHSLSHCMDTWTRQLGIHGLQHPETLAATELLREQLAHCRRAAGTVYAHLAEQGVSVGIVFRLRQMRDRVQRVNELLDCLFSQNSAHSTARLVARLIMVGQERRSVRNLIRSSSHLTAAKVAERHAESGETYITRNFREWRIMLGHALGGGFAMGFAVWFKFLIGTLALSIFWGGLVAGINYAVIFVLIQLLHWTIATKQPAVTAPALAARLKAMDQPNAIDAFVDEVSHLIRSQVIAIAGNLLAVVPCVLLIAAALEHGLGQSIIPVKTATSTMASLDVFGTTVLFAGFTGVLLFASSIIAGWTENWFVFHRLDSAIAHHPRFRRLLGVDRARRLAHWMREHVSGLAANISLGLMLGLTPAIALFFGLGLEVRHVTLAAGQLAAAGYTLGGQVLHQQEFWLALAGVALVGPINVIVSFYFAFRTAVAAHNVPRVDRRRINAALRYRLLHAPLSFIFPPKKRKTPSSPTGSGN</sequence>
<gene>
    <name evidence="2" type="ORF">SAMN02745977_02482</name>
</gene>
<dbReference type="AlphaFoldDB" id="A0A1H8KX36"/>
<keyword evidence="1" id="KW-0472">Membrane</keyword>
<keyword evidence="3" id="KW-1185">Reference proteome</keyword>
<dbReference type="PIRSF" id="PIRSF015380">
    <property type="entry name" value="Site-sp_rcmb"/>
    <property type="match status" value="1"/>
</dbReference>
<feature type="transmembrane region" description="Helical" evidence="1">
    <location>
        <begin position="512"/>
        <end position="538"/>
    </location>
</feature>
<evidence type="ECO:0000256" key="1">
    <source>
        <dbReference type="SAM" id="Phobius"/>
    </source>
</evidence>